<sequence length="153" mass="16656">MKFLISLLVLIISLSSMINSQNSGDIYESAYRFRINGGQCGETVVEFSPYGGCQLGCPIGVGYLNFRQTSNNSFVATRYTNSGCSAQPTTPLSFNFTCTKNNEIIDIPETDIQVNCYAPSLSMPDPVQEDSSTSSTIYVSFILLIIGFIASLL</sequence>
<dbReference type="RefSeq" id="XP_003289688.1">
    <property type="nucleotide sequence ID" value="XM_003289640.1"/>
</dbReference>
<dbReference type="FunCoup" id="F0ZQJ4">
    <property type="interactions" value="937"/>
</dbReference>
<dbReference type="GeneID" id="10502954"/>
<reference evidence="3" key="1">
    <citation type="journal article" date="2011" name="Genome Biol.">
        <title>Comparative genomics of the social amoebae Dictyostelium discoideum and Dictyostelium purpureum.</title>
        <authorList>
            <consortium name="US DOE Joint Genome Institute (JGI-PGF)"/>
            <person name="Sucgang R."/>
            <person name="Kuo A."/>
            <person name="Tian X."/>
            <person name="Salerno W."/>
            <person name="Parikh A."/>
            <person name="Feasley C.L."/>
            <person name="Dalin E."/>
            <person name="Tu H."/>
            <person name="Huang E."/>
            <person name="Barry K."/>
            <person name="Lindquist E."/>
            <person name="Shapiro H."/>
            <person name="Bruce D."/>
            <person name="Schmutz J."/>
            <person name="Salamov A."/>
            <person name="Fey P."/>
            <person name="Gaudet P."/>
            <person name="Anjard C."/>
            <person name="Babu M.M."/>
            <person name="Basu S."/>
            <person name="Bushmanova Y."/>
            <person name="van der Wel H."/>
            <person name="Katoh-Kurasawa M."/>
            <person name="Dinh C."/>
            <person name="Coutinho P.M."/>
            <person name="Saito T."/>
            <person name="Elias M."/>
            <person name="Schaap P."/>
            <person name="Kay R.R."/>
            <person name="Henrissat B."/>
            <person name="Eichinger L."/>
            <person name="Rivero F."/>
            <person name="Putnam N.H."/>
            <person name="West C.M."/>
            <person name="Loomis W.F."/>
            <person name="Chisholm R.L."/>
            <person name="Shaulsky G."/>
            <person name="Strassmann J.E."/>
            <person name="Queller D.C."/>
            <person name="Kuspa A."/>
            <person name="Grigoriev I.V."/>
        </authorList>
    </citation>
    <scope>NUCLEOTIDE SEQUENCE [LARGE SCALE GENOMIC DNA]</scope>
    <source>
        <strain evidence="3">QSDP1</strain>
    </source>
</reference>
<dbReference type="OMA" id="IYESAYR"/>
<keyword evidence="1" id="KW-0732">Signal</keyword>
<dbReference type="Proteomes" id="UP000001064">
    <property type="component" value="Unassembled WGS sequence"/>
</dbReference>
<name>F0ZQJ4_DICPU</name>
<feature type="signal peptide" evidence="1">
    <location>
        <begin position="1"/>
        <end position="20"/>
    </location>
</feature>
<dbReference type="AlphaFoldDB" id="F0ZQJ4"/>
<evidence type="ECO:0000313" key="2">
    <source>
        <dbReference type="EMBL" id="EGC33763.1"/>
    </source>
</evidence>
<evidence type="ECO:0000313" key="3">
    <source>
        <dbReference type="Proteomes" id="UP000001064"/>
    </source>
</evidence>
<dbReference type="VEuPathDB" id="AmoebaDB:DICPUDRAFT_80459"/>
<protein>
    <submittedName>
        <fullName evidence="2">Uncharacterized protein</fullName>
    </submittedName>
</protein>
<feature type="chain" id="PRO_5003261897" evidence="1">
    <location>
        <begin position="21"/>
        <end position="153"/>
    </location>
</feature>
<proteinExistence type="predicted"/>
<accession>F0ZQJ4</accession>
<dbReference type="KEGG" id="dpp:DICPUDRAFT_80459"/>
<gene>
    <name evidence="2" type="ORF">DICPUDRAFT_80459</name>
</gene>
<organism evidence="2 3">
    <name type="scientific">Dictyostelium purpureum</name>
    <name type="common">Slime mold</name>
    <dbReference type="NCBI Taxonomy" id="5786"/>
    <lineage>
        <taxon>Eukaryota</taxon>
        <taxon>Amoebozoa</taxon>
        <taxon>Evosea</taxon>
        <taxon>Eumycetozoa</taxon>
        <taxon>Dictyostelia</taxon>
        <taxon>Dictyosteliales</taxon>
        <taxon>Dictyosteliaceae</taxon>
        <taxon>Dictyostelium</taxon>
    </lineage>
</organism>
<evidence type="ECO:0000256" key="1">
    <source>
        <dbReference type="SAM" id="SignalP"/>
    </source>
</evidence>
<dbReference type="eggNOG" id="ENOG502RIGW">
    <property type="taxonomic scope" value="Eukaryota"/>
</dbReference>
<dbReference type="InParanoid" id="F0ZQJ4"/>
<dbReference type="EMBL" id="GL871126">
    <property type="protein sequence ID" value="EGC33763.1"/>
    <property type="molecule type" value="Genomic_DNA"/>
</dbReference>
<keyword evidence="3" id="KW-1185">Reference proteome</keyword>